<gene>
    <name evidence="1" type="ORF">S12H4_38352</name>
</gene>
<sequence>ETMKDHIPLKTRFGLIQVACLILFLLAAQGWARKNELSVSRVDPSMGQFSGIEVCIPVSLGQELLTILY</sequence>
<comment type="caution">
    <text evidence="1">The sequence shown here is derived from an EMBL/GenBank/DDBJ whole genome shotgun (WGS) entry which is preliminary data.</text>
</comment>
<accession>X1TVG3</accession>
<protein>
    <submittedName>
        <fullName evidence="1">Uncharacterized protein</fullName>
    </submittedName>
</protein>
<organism evidence="1">
    <name type="scientific">marine sediment metagenome</name>
    <dbReference type="NCBI Taxonomy" id="412755"/>
    <lineage>
        <taxon>unclassified sequences</taxon>
        <taxon>metagenomes</taxon>
        <taxon>ecological metagenomes</taxon>
    </lineage>
</organism>
<proteinExistence type="predicted"/>
<evidence type="ECO:0000313" key="1">
    <source>
        <dbReference type="EMBL" id="GAI91540.1"/>
    </source>
</evidence>
<dbReference type="AlphaFoldDB" id="X1TVG3"/>
<reference evidence="1" key="1">
    <citation type="journal article" date="2014" name="Front. Microbiol.">
        <title>High frequency of phylogenetically diverse reductive dehalogenase-homologous genes in deep subseafloor sedimentary metagenomes.</title>
        <authorList>
            <person name="Kawai M."/>
            <person name="Futagami T."/>
            <person name="Toyoda A."/>
            <person name="Takaki Y."/>
            <person name="Nishi S."/>
            <person name="Hori S."/>
            <person name="Arai W."/>
            <person name="Tsubouchi T."/>
            <person name="Morono Y."/>
            <person name="Uchiyama I."/>
            <person name="Ito T."/>
            <person name="Fujiyama A."/>
            <person name="Inagaki F."/>
            <person name="Takami H."/>
        </authorList>
    </citation>
    <scope>NUCLEOTIDE SEQUENCE</scope>
    <source>
        <strain evidence="1">Expedition CK06-06</strain>
    </source>
</reference>
<dbReference type="EMBL" id="BARW01023080">
    <property type="protein sequence ID" value="GAI91540.1"/>
    <property type="molecule type" value="Genomic_DNA"/>
</dbReference>
<name>X1TVG3_9ZZZZ</name>
<feature type="non-terminal residue" evidence="1">
    <location>
        <position position="1"/>
    </location>
</feature>